<dbReference type="Proteomes" id="UP001281614">
    <property type="component" value="Unassembled WGS sequence"/>
</dbReference>
<name>A0AAE0D198_COLKA</name>
<evidence type="ECO:0000313" key="2">
    <source>
        <dbReference type="EMBL" id="KAK2736494.1"/>
    </source>
</evidence>
<sequence>MHPFSRMHNHTSQHGMPADKRARESLYKTFDSNMRKIDRQAISQESKINKQYDVKRARAESRYKDPGLFGICILTRNLTSKMEKIEKARDGALDKHKRKVQKKRSAQEEAIAILFAQSWQDRLDRLERLS</sequence>
<dbReference type="AlphaFoldDB" id="A0AAE0D198"/>
<keyword evidence="3" id="KW-1185">Reference proteome</keyword>
<feature type="compositionally biased region" description="Basic residues" evidence="1">
    <location>
        <begin position="1"/>
        <end position="11"/>
    </location>
</feature>
<protein>
    <submittedName>
        <fullName evidence="2">Uncharacterized protein</fullName>
    </submittedName>
</protein>
<reference evidence="2" key="1">
    <citation type="submission" date="2023-02" db="EMBL/GenBank/DDBJ databases">
        <title>Colletotrichum kahawae CIFC_Que2 genome sequencing and assembly.</title>
        <authorList>
            <person name="Baroncelli R."/>
        </authorList>
    </citation>
    <scope>NUCLEOTIDE SEQUENCE</scope>
    <source>
        <strain evidence="2">CIFC_Que2</strain>
    </source>
</reference>
<comment type="caution">
    <text evidence="2">The sequence shown here is derived from an EMBL/GenBank/DDBJ whole genome shotgun (WGS) entry which is preliminary data.</text>
</comment>
<feature type="region of interest" description="Disordered" evidence="1">
    <location>
        <begin position="1"/>
        <end position="30"/>
    </location>
</feature>
<evidence type="ECO:0000313" key="3">
    <source>
        <dbReference type="Proteomes" id="UP001281614"/>
    </source>
</evidence>
<accession>A0AAE0D198</accession>
<organism evidence="2 3">
    <name type="scientific">Colletotrichum kahawae</name>
    <name type="common">Coffee berry disease fungus</name>
    <dbReference type="NCBI Taxonomy" id="34407"/>
    <lineage>
        <taxon>Eukaryota</taxon>
        <taxon>Fungi</taxon>
        <taxon>Dikarya</taxon>
        <taxon>Ascomycota</taxon>
        <taxon>Pezizomycotina</taxon>
        <taxon>Sordariomycetes</taxon>
        <taxon>Hypocreomycetidae</taxon>
        <taxon>Glomerellales</taxon>
        <taxon>Glomerellaceae</taxon>
        <taxon>Colletotrichum</taxon>
        <taxon>Colletotrichum gloeosporioides species complex</taxon>
    </lineage>
</organism>
<evidence type="ECO:0000256" key="1">
    <source>
        <dbReference type="SAM" id="MobiDB-lite"/>
    </source>
</evidence>
<feature type="compositionally biased region" description="Basic and acidic residues" evidence="1">
    <location>
        <begin position="17"/>
        <end position="26"/>
    </location>
</feature>
<dbReference type="EMBL" id="VYYT01000422">
    <property type="protein sequence ID" value="KAK2736494.1"/>
    <property type="molecule type" value="Genomic_DNA"/>
</dbReference>
<gene>
    <name evidence="2" type="ORF">CKAH01_07694</name>
</gene>
<proteinExistence type="predicted"/>